<protein>
    <recommendedName>
        <fullName evidence="5">Secreted protein</fullName>
    </recommendedName>
</protein>
<organism evidence="3 4">
    <name type="scientific">Kuraishia capsulata CBS 1993</name>
    <dbReference type="NCBI Taxonomy" id="1382522"/>
    <lineage>
        <taxon>Eukaryota</taxon>
        <taxon>Fungi</taxon>
        <taxon>Dikarya</taxon>
        <taxon>Ascomycota</taxon>
        <taxon>Saccharomycotina</taxon>
        <taxon>Pichiomycetes</taxon>
        <taxon>Pichiales</taxon>
        <taxon>Pichiaceae</taxon>
        <taxon>Kuraishia</taxon>
    </lineage>
</organism>
<keyword evidence="1" id="KW-1133">Transmembrane helix</keyword>
<name>W6MLS2_9ASCO</name>
<gene>
    <name evidence="3" type="ORF">KUCA_T00003447001</name>
</gene>
<accession>W6MLS2</accession>
<reference evidence="3" key="2">
    <citation type="submission" date="2014-02" db="EMBL/GenBank/DDBJ databases">
        <title>Complete DNA sequence of /Kuraishia capsulata/ illustrates novel genomic features among budding yeasts (/Saccharomycotina/).</title>
        <authorList>
            <person name="Morales L."/>
            <person name="Noel B."/>
            <person name="Porcel B."/>
            <person name="Marcet-Houben M."/>
            <person name="Hullo M-F."/>
            <person name="Sacerdot C."/>
            <person name="Tekaia F."/>
            <person name="Leh-Louis V."/>
            <person name="Despons L."/>
            <person name="Khanna V."/>
            <person name="Aury J-M."/>
            <person name="Barbe V."/>
            <person name="Couloux A."/>
            <person name="Labadie K."/>
            <person name="Pelletier E."/>
            <person name="Souciet J-L."/>
            <person name="Boekhout T."/>
            <person name="Gabaldon T."/>
            <person name="Wincker P."/>
            <person name="Dujon B."/>
        </authorList>
    </citation>
    <scope>NUCLEOTIDE SEQUENCE</scope>
    <source>
        <strain evidence="3">CBS 1993</strain>
    </source>
</reference>
<evidence type="ECO:0000313" key="3">
    <source>
        <dbReference type="EMBL" id="CDK27469.1"/>
    </source>
</evidence>
<dbReference type="EMBL" id="HG793128">
    <property type="protein sequence ID" value="CDK27469.1"/>
    <property type="molecule type" value="Genomic_DNA"/>
</dbReference>
<feature type="signal peptide" evidence="2">
    <location>
        <begin position="1"/>
        <end position="24"/>
    </location>
</feature>
<feature type="transmembrane region" description="Helical" evidence="1">
    <location>
        <begin position="105"/>
        <end position="124"/>
    </location>
</feature>
<evidence type="ECO:0000313" key="4">
    <source>
        <dbReference type="Proteomes" id="UP000019384"/>
    </source>
</evidence>
<keyword evidence="4" id="KW-1185">Reference proteome</keyword>
<proteinExistence type="predicted"/>
<feature type="chain" id="PRO_5004878732" description="Secreted protein" evidence="2">
    <location>
        <begin position="25"/>
        <end position="165"/>
    </location>
</feature>
<evidence type="ECO:0000256" key="1">
    <source>
        <dbReference type="SAM" id="Phobius"/>
    </source>
</evidence>
<reference evidence="3" key="1">
    <citation type="submission" date="2013-12" db="EMBL/GenBank/DDBJ databases">
        <authorList>
            <person name="Genoscope - CEA"/>
        </authorList>
    </citation>
    <scope>NUCLEOTIDE SEQUENCE</scope>
    <source>
        <strain evidence="3">CBS 1993</strain>
    </source>
</reference>
<dbReference type="GeneID" id="34520851"/>
<dbReference type="RefSeq" id="XP_022459463.1">
    <property type="nucleotide sequence ID" value="XM_022601862.1"/>
</dbReference>
<keyword evidence="1" id="KW-0472">Membrane</keyword>
<dbReference type="HOGENOM" id="CLU_1611025_0_0_1"/>
<evidence type="ECO:0008006" key="5">
    <source>
        <dbReference type="Google" id="ProtNLM"/>
    </source>
</evidence>
<evidence type="ECO:0000256" key="2">
    <source>
        <dbReference type="SAM" id="SignalP"/>
    </source>
</evidence>
<keyword evidence="1" id="KW-0812">Transmembrane</keyword>
<keyword evidence="2" id="KW-0732">Signal</keyword>
<sequence length="165" mass="19051">MSSVLNLLCKLFLLFGSQILISQSLQNDVVCSFTQQTYSSIRKLDDHGHSLTSGSEVYHIQHLVLDFDRFFVKSVWISFQRQNAIFAIVQNISQVACGRYESQLVRRRCLVLDLYFIIVIFVFLSRTNSQFNRNTCSIQNAATGTRRHLSAYLLGQTRMTKCQRK</sequence>
<dbReference type="Proteomes" id="UP000019384">
    <property type="component" value="Unassembled WGS sequence"/>
</dbReference>
<dbReference type="AlphaFoldDB" id="W6MLS2"/>